<dbReference type="InterPro" id="IPR006342">
    <property type="entry name" value="FkbM_mtfrase"/>
</dbReference>
<dbReference type="AlphaFoldDB" id="K0IFM2"/>
<dbReference type="InterPro" id="IPR029063">
    <property type="entry name" value="SAM-dependent_MTases_sf"/>
</dbReference>
<keyword evidence="2" id="KW-0489">Methyltransferase</keyword>
<dbReference type="InParanoid" id="K0IFM2"/>
<organism evidence="2 3">
    <name type="scientific">Nitrososphaera gargensis (strain Ga9.2)</name>
    <dbReference type="NCBI Taxonomy" id="1237085"/>
    <lineage>
        <taxon>Archaea</taxon>
        <taxon>Nitrososphaerota</taxon>
        <taxon>Nitrososphaeria</taxon>
        <taxon>Nitrososphaerales</taxon>
        <taxon>Nitrososphaeraceae</taxon>
        <taxon>Nitrososphaera</taxon>
    </lineage>
</organism>
<evidence type="ECO:0000313" key="3">
    <source>
        <dbReference type="Proteomes" id="UP000008037"/>
    </source>
</evidence>
<dbReference type="InterPro" id="IPR052514">
    <property type="entry name" value="SAM-dependent_MTase"/>
</dbReference>
<dbReference type="Gene3D" id="3.40.50.150">
    <property type="entry name" value="Vaccinia Virus protein VP39"/>
    <property type="match status" value="1"/>
</dbReference>
<evidence type="ECO:0000313" key="2">
    <source>
        <dbReference type="EMBL" id="AFU58610.1"/>
    </source>
</evidence>
<protein>
    <submittedName>
        <fullName evidence="2">Putative methyltransferase FkbM family</fullName>
    </submittedName>
</protein>
<proteinExistence type="predicted"/>
<dbReference type="STRING" id="1237085.Ngar_c16770"/>
<keyword evidence="2" id="KW-0808">Transferase</keyword>
<dbReference type="HOGENOM" id="CLU_720834_0_0_2"/>
<reference evidence="2 3" key="1">
    <citation type="journal article" date="2012" name="Environ. Microbiol.">
        <title>The genome of the ammonia-oxidizing Candidatus Nitrososphaera gargensis: insights into metabolic versatility and environmental adaptations.</title>
        <authorList>
            <person name="Spang A."/>
            <person name="Poehlein A."/>
            <person name="Offre P."/>
            <person name="Zumbragel S."/>
            <person name="Haider S."/>
            <person name="Rychlik N."/>
            <person name="Nowka B."/>
            <person name="Schmeisser C."/>
            <person name="Lebedeva E.V."/>
            <person name="Rattei T."/>
            <person name="Bohm C."/>
            <person name="Schmid M."/>
            <person name="Galushko A."/>
            <person name="Hatzenpichler R."/>
            <person name="Weinmaier T."/>
            <person name="Daniel R."/>
            <person name="Schleper C."/>
            <person name="Spieck E."/>
            <person name="Streit W."/>
            <person name="Wagner M."/>
        </authorList>
    </citation>
    <scope>NUCLEOTIDE SEQUENCE [LARGE SCALE GENOMIC DNA]</scope>
    <source>
        <strain evidence="3">Ga9.2</strain>
    </source>
</reference>
<dbReference type="GO" id="GO:0032259">
    <property type="term" value="P:methylation"/>
    <property type="evidence" value="ECO:0007669"/>
    <property type="project" value="UniProtKB-KW"/>
</dbReference>
<dbReference type="BioCyc" id="CNIT1237085:G1324-1675-MONOMER"/>
<dbReference type="NCBIfam" id="TIGR01444">
    <property type="entry name" value="fkbM_fam"/>
    <property type="match status" value="1"/>
</dbReference>
<evidence type="ECO:0000259" key="1">
    <source>
        <dbReference type="Pfam" id="PF05050"/>
    </source>
</evidence>
<gene>
    <name evidence="2" type="ordered locus">Ngar_c16770</name>
</gene>
<dbReference type="FunCoup" id="K0IFM2">
    <property type="interactions" value="6"/>
</dbReference>
<sequence length="383" mass="43600">MYFLLPKKKQASPHIPEHLEEIHLSLVDYHEAAAKSATLCGMHMDRSSAVGSNAHTVDRGLEHIGSNAWWLKEVRGARLFDRAVINLLRAAYLGTRVSLRVLLGRAKRDSLFIEKQINFKDFLFHSIRLFGLDNGKLLLLLEIPVHNHDKYRAYCPLNKEDFVVMTKHEDDILRQVFRPRSGDVVVDVGAHMGRYTLTAAKSTGRDGRVIAVEAHPYNYKMLCRNIELNGVSNVIALNCAAFSEEKSGLRLYLPDEQLGYTMHHSLMAGYLVSKYHEAAEKRYIEVQAHTLDYIVKTSGVGHDRINWLKIDVEGAEYEVLKGSSQILAASKDISLLIEVHGRETYRPVLELLRSHAFEIEFERTYDNGEKHILARKGGRPFRT</sequence>
<name>K0IFM2_NITGG</name>
<dbReference type="PANTHER" id="PTHR34203">
    <property type="entry name" value="METHYLTRANSFERASE, FKBM FAMILY PROTEIN"/>
    <property type="match status" value="1"/>
</dbReference>
<dbReference type="PANTHER" id="PTHR34203:SF15">
    <property type="entry name" value="SLL1173 PROTEIN"/>
    <property type="match status" value="1"/>
</dbReference>
<dbReference type="Proteomes" id="UP000008037">
    <property type="component" value="Chromosome"/>
</dbReference>
<dbReference type="Pfam" id="PF05050">
    <property type="entry name" value="Methyltransf_21"/>
    <property type="match status" value="1"/>
</dbReference>
<accession>K0IFM2</accession>
<dbReference type="KEGG" id="nga:Ngar_c16770"/>
<keyword evidence="3" id="KW-1185">Reference proteome</keyword>
<feature type="domain" description="Methyltransferase FkbM" evidence="1">
    <location>
        <begin position="187"/>
        <end position="358"/>
    </location>
</feature>
<dbReference type="SUPFAM" id="SSF53335">
    <property type="entry name" value="S-adenosyl-L-methionine-dependent methyltransferases"/>
    <property type="match status" value="1"/>
</dbReference>
<dbReference type="GO" id="GO:0008168">
    <property type="term" value="F:methyltransferase activity"/>
    <property type="evidence" value="ECO:0007669"/>
    <property type="project" value="UniProtKB-KW"/>
</dbReference>
<dbReference type="EMBL" id="CP002408">
    <property type="protein sequence ID" value="AFU58610.1"/>
    <property type="molecule type" value="Genomic_DNA"/>
</dbReference>